<evidence type="ECO:0000259" key="15">
    <source>
        <dbReference type="Pfam" id="PF17837"/>
    </source>
</evidence>
<comment type="similarity">
    <text evidence="3">Belongs to the P-Pant transferase superfamily. EntD family.</text>
</comment>
<dbReference type="InterPro" id="IPR008278">
    <property type="entry name" value="4-PPantetheinyl_Trfase_dom"/>
</dbReference>
<evidence type="ECO:0000256" key="13">
    <source>
        <dbReference type="PIRSR" id="PIRSR603542-2"/>
    </source>
</evidence>
<dbReference type="Pfam" id="PF01648">
    <property type="entry name" value="ACPS"/>
    <property type="match status" value="1"/>
</dbReference>
<dbReference type="PANTHER" id="PTHR38096">
    <property type="entry name" value="ENTEROBACTIN SYNTHASE COMPONENT D"/>
    <property type="match status" value="1"/>
</dbReference>
<dbReference type="GO" id="GO:0000287">
    <property type="term" value="F:magnesium ion binding"/>
    <property type="evidence" value="ECO:0007669"/>
    <property type="project" value="InterPro"/>
</dbReference>
<feature type="binding site" evidence="13">
    <location>
        <position position="109"/>
    </location>
    <ligand>
        <name>Mg(2+)</name>
        <dbReference type="ChEBI" id="CHEBI:18420"/>
    </ligand>
</feature>
<comment type="pathway">
    <text evidence="2">Siderophore biosynthesis; enterobactin biosynthesis.</text>
</comment>
<feature type="binding site" evidence="12">
    <location>
        <position position="156"/>
    </location>
    <ligand>
        <name>CoA</name>
        <dbReference type="ChEBI" id="CHEBI:57287"/>
    </ligand>
</feature>
<comment type="cofactor">
    <cofactor evidence="13">
        <name>Mg(2+)</name>
        <dbReference type="ChEBI" id="CHEBI:18420"/>
    </cofactor>
</comment>
<dbReference type="RefSeq" id="WP_156595426.1">
    <property type="nucleotide sequence ID" value="NZ_CACRTI010000004.1"/>
</dbReference>
<evidence type="ECO:0000256" key="11">
    <source>
        <dbReference type="ARBA" id="ARBA00049191"/>
    </source>
</evidence>
<evidence type="ECO:0000256" key="3">
    <source>
        <dbReference type="ARBA" id="ARBA00008342"/>
    </source>
</evidence>
<reference evidence="16" key="1">
    <citation type="submission" date="2019-11" db="EMBL/GenBank/DDBJ databases">
        <authorList>
            <person name="Feng L."/>
        </authorList>
    </citation>
    <scope>NUCLEOTIDE SEQUENCE</scope>
    <source>
        <strain evidence="16">CAmalonaticusLFYP1</strain>
    </source>
</reference>
<dbReference type="NCBIfam" id="NF007604">
    <property type="entry name" value="PRK10251.1"/>
    <property type="match status" value="1"/>
</dbReference>
<dbReference type="GO" id="GO:0005886">
    <property type="term" value="C:plasma membrane"/>
    <property type="evidence" value="ECO:0007669"/>
    <property type="project" value="TreeGrafter"/>
</dbReference>
<keyword evidence="6 16" id="KW-0808">Transferase</keyword>
<organism evidence="16">
    <name type="scientific">Citrobacter amalonaticus</name>
    <dbReference type="NCBI Taxonomy" id="35703"/>
    <lineage>
        <taxon>Bacteria</taxon>
        <taxon>Pseudomonadati</taxon>
        <taxon>Pseudomonadota</taxon>
        <taxon>Gammaproteobacteria</taxon>
        <taxon>Enterobacterales</taxon>
        <taxon>Enterobacteriaceae</taxon>
        <taxon>Citrobacter</taxon>
    </lineage>
</organism>
<comment type="subunit">
    <text evidence="4">EntB, EntD, EntE, and EntF form a multienzyme complex called enterobactin synthase.</text>
</comment>
<keyword evidence="13" id="KW-0460">Magnesium</keyword>
<dbReference type="EMBL" id="CACRTI010000004">
    <property type="protein sequence ID" value="VYT36328.1"/>
    <property type="molecule type" value="Genomic_DNA"/>
</dbReference>
<comment type="catalytic activity">
    <reaction evidence="10">
        <text>apo-[aryl-carrier protein] + CoA = holo-[aryl-carrier protein] + adenosine 3',5'-bisphosphate + H(+)</text>
        <dbReference type="Rhea" id="RHEA:48404"/>
        <dbReference type="Rhea" id="RHEA-COMP:15903"/>
        <dbReference type="Rhea" id="RHEA-COMP:17557"/>
        <dbReference type="ChEBI" id="CHEBI:15378"/>
        <dbReference type="ChEBI" id="CHEBI:29999"/>
        <dbReference type="ChEBI" id="CHEBI:57287"/>
        <dbReference type="ChEBI" id="CHEBI:58343"/>
        <dbReference type="ChEBI" id="CHEBI:64479"/>
    </reaction>
</comment>
<comment type="catalytic activity">
    <reaction evidence="11">
        <text>apo-[peptidyl-carrier protein] + CoA = holo-[peptidyl-carrier protein] + adenosine 3',5'-bisphosphate + H(+)</text>
        <dbReference type="Rhea" id="RHEA:46228"/>
        <dbReference type="Rhea" id="RHEA-COMP:11479"/>
        <dbReference type="Rhea" id="RHEA-COMP:11480"/>
        <dbReference type="ChEBI" id="CHEBI:15378"/>
        <dbReference type="ChEBI" id="CHEBI:29999"/>
        <dbReference type="ChEBI" id="CHEBI:57287"/>
        <dbReference type="ChEBI" id="CHEBI:58343"/>
        <dbReference type="ChEBI" id="CHEBI:64479"/>
    </reaction>
</comment>
<evidence type="ECO:0000256" key="5">
    <source>
        <dbReference type="ARBA" id="ARBA00019087"/>
    </source>
</evidence>
<dbReference type="InterPro" id="IPR041354">
    <property type="entry name" value="4PPT_N"/>
</dbReference>
<comment type="function">
    <text evidence="1">Involved in the biosynthesis of the siderophore enterobactin (enterochelin), which is a macrocyclic trimeric lactone of N-(2,3-dihydroxybenzoyl)-serine. The serine trilactone serves as a scaffolding for the three catechol functionalities that provide hexadentate coordination for the tightly ligated iron(2+) atoms. Plays an essential role in the assembly of the enterobactin by catalyzing the transfer of the 4'-phosphopantetheine (Ppant) moiety from coenzyme A to the apo-domains of both EntB (ArCP domain) and EntF (PCP domain) to yield their holo-forms which make them competent for the activation of 2,3-dihydroxybenzoate (DHB) and L-serine, respectively.</text>
</comment>
<accession>A0A6N2W1V7</accession>
<protein>
    <recommendedName>
        <fullName evidence="5">Enterobactin synthase component D</fullName>
    </recommendedName>
    <alternativeName>
        <fullName evidence="8">4'-phosphopantetheinyl transferase EntD</fullName>
    </alternativeName>
    <alternativeName>
        <fullName evidence="9">Enterochelin synthase D</fullName>
    </alternativeName>
</protein>
<dbReference type="UniPathway" id="UPA00017"/>
<feature type="binding site" evidence="13">
    <location>
        <position position="107"/>
    </location>
    <ligand>
        <name>Mg(2+)</name>
        <dbReference type="ChEBI" id="CHEBI:18420"/>
    </ligand>
</feature>
<feature type="domain" description="4'-phosphopantetheinyl transferase N-terminal" evidence="15">
    <location>
        <begin position="37"/>
        <end position="100"/>
    </location>
</feature>
<feature type="binding site" evidence="12">
    <location>
        <position position="152"/>
    </location>
    <ligand>
        <name>CoA</name>
        <dbReference type="ChEBI" id="CHEBI:57287"/>
    </ligand>
</feature>
<dbReference type="GO" id="GO:0009366">
    <property type="term" value="C:enterobactin synthetase complex"/>
    <property type="evidence" value="ECO:0007669"/>
    <property type="project" value="InterPro"/>
</dbReference>
<feature type="domain" description="4'-phosphopantetheinyl transferase" evidence="14">
    <location>
        <begin position="103"/>
        <end position="205"/>
    </location>
</feature>
<feature type="binding site" evidence="12">
    <location>
        <position position="107"/>
    </location>
    <ligand>
        <name>CoA</name>
        <dbReference type="ChEBI" id="CHEBI:57287"/>
    </ligand>
</feature>
<dbReference type="PRINTS" id="PR01399">
    <property type="entry name" value="ENTSNTHTASED"/>
</dbReference>
<feature type="binding site" evidence="12">
    <location>
        <position position="46"/>
    </location>
    <ligand>
        <name>CoA</name>
        <dbReference type="ChEBI" id="CHEBI:57287"/>
    </ligand>
</feature>
<dbReference type="SUPFAM" id="SSF56214">
    <property type="entry name" value="4'-phosphopantetheinyl transferase"/>
    <property type="match status" value="1"/>
</dbReference>
<evidence type="ECO:0000256" key="7">
    <source>
        <dbReference type="ARBA" id="ARBA00023191"/>
    </source>
</evidence>
<evidence type="ECO:0000256" key="4">
    <source>
        <dbReference type="ARBA" id="ARBA00011503"/>
    </source>
</evidence>
<dbReference type="PANTHER" id="PTHR38096:SF1">
    <property type="entry name" value="ENTEROBACTIN SYNTHASE COMPONENT D"/>
    <property type="match status" value="1"/>
</dbReference>
<evidence type="ECO:0000313" key="16">
    <source>
        <dbReference type="EMBL" id="VYT36328.1"/>
    </source>
</evidence>
<evidence type="ECO:0000256" key="6">
    <source>
        <dbReference type="ARBA" id="ARBA00022679"/>
    </source>
</evidence>
<dbReference type="InterPro" id="IPR003542">
    <property type="entry name" value="Enbac_synth_compD-like"/>
</dbReference>
<keyword evidence="7" id="KW-0259">Enterobactin biosynthesis</keyword>
<name>A0A6N2W1V7_CITAM</name>
<dbReference type="GO" id="GO:0008897">
    <property type="term" value="F:holo-[acyl-carrier-protein] synthase activity"/>
    <property type="evidence" value="ECO:0007669"/>
    <property type="project" value="InterPro"/>
</dbReference>
<dbReference type="Gene3D" id="3.90.470.20">
    <property type="entry name" value="4'-phosphopantetheinyl transferase domain"/>
    <property type="match status" value="1"/>
</dbReference>
<feature type="binding site" evidence="12">
    <location>
        <begin position="89"/>
        <end position="90"/>
    </location>
    <ligand>
        <name>CoA</name>
        <dbReference type="ChEBI" id="CHEBI:57287"/>
    </ligand>
</feature>
<evidence type="ECO:0000256" key="8">
    <source>
        <dbReference type="ARBA" id="ARBA00029894"/>
    </source>
</evidence>
<dbReference type="AlphaFoldDB" id="A0A6N2W1V7"/>
<feature type="binding site" evidence="12">
    <location>
        <position position="54"/>
    </location>
    <ligand>
        <name>CoA</name>
        <dbReference type="ChEBI" id="CHEBI:57287"/>
    </ligand>
</feature>
<keyword evidence="13" id="KW-0479">Metal-binding</keyword>
<proteinExistence type="inferred from homology"/>
<evidence type="ECO:0000256" key="1">
    <source>
        <dbReference type="ARBA" id="ARBA00003937"/>
    </source>
</evidence>
<evidence type="ECO:0000259" key="14">
    <source>
        <dbReference type="Pfam" id="PF01648"/>
    </source>
</evidence>
<gene>
    <name evidence="16" type="primary">npt</name>
    <name evidence="16" type="ORF">CALFYP1_04197</name>
</gene>
<evidence type="ECO:0000256" key="12">
    <source>
        <dbReference type="PIRSR" id="PIRSR603542-1"/>
    </source>
</evidence>
<evidence type="ECO:0000256" key="2">
    <source>
        <dbReference type="ARBA" id="ARBA00004993"/>
    </source>
</evidence>
<sequence>MQTTHSSLILAHHTLHGVAFEPDTFHEHDLLWLPHHAQLARAGRKRKAEHLAGRIAAVQALREWGHKNVPGMGEQRQPLWPEGLSGSISHCATTALAVVSHQPVGVDIEAIFTAQTAAELAGSIVTETEKARLAGSGLPFEQALTLAFSAKESAFKATAERSQAGCGFMHYHILDVQHDQMRLQAIDQIWHVQWLVKNSHVITVATG</sequence>
<dbReference type="Pfam" id="PF17837">
    <property type="entry name" value="4PPT_N"/>
    <property type="match status" value="1"/>
</dbReference>
<dbReference type="GO" id="GO:0009239">
    <property type="term" value="P:enterobactin biosynthetic process"/>
    <property type="evidence" value="ECO:0007669"/>
    <property type="project" value="UniProtKB-UniPathway"/>
</dbReference>
<feature type="binding site" evidence="13">
    <location>
        <position position="108"/>
    </location>
    <ligand>
        <name>Mg(2+)</name>
        <dbReference type="ChEBI" id="CHEBI:18420"/>
    </ligand>
</feature>
<evidence type="ECO:0000256" key="9">
    <source>
        <dbReference type="ARBA" id="ARBA00031996"/>
    </source>
</evidence>
<evidence type="ECO:0000256" key="10">
    <source>
        <dbReference type="ARBA" id="ARBA00049176"/>
    </source>
</evidence>
<dbReference type="InterPro" id="IPR037143">
    <property type="entry name" value="4-PPantetheinyl_Trfase_dom_sf"/>
</dbReference>